<dbReference type="SMART" id="SM00220">
    <property type="entry name" value="S_TKc"/>
    <property type="match status" value="1"/>
</dbReference>
<evidence type="ECO:0000256" key="10">
    <source>
        <dbReference type="ARBA" id="ARBA00023157"/>
    </source>
</evidence>
<dbReference type="PANTHER" id="PTHR27002:SF181">
    <property type="entry name" value="RECEPTOR-LIKE SERINE_THREONINE-PROTEIN KINASE"/>
    <property type="match status" value="1"/>
</dbReference>
<evidence type="ECO:0000259" key="20">
    <source>
        <dbReference type="PROSITE" id="PS50026"/>
    </source>
</evidence>
<dbReference type="PROSITE" id="PS00108">
    <property type="entry name" value="PROTEIN_KINASE_ST"/>
    <property type="match status" value="1"/>
</dbReference>
<feature type="transmembrane region" description="Helical" evidence="17">
    <location>
        <begin position="436"/>
        <end position="456"/>
    </location>
</feature>
<dbReference type="FunFam" id="3.30.200.20:FF:000195">
    <property type="entry name" value="G-type lectin S-receptor-like serine/threonine-protein kinase"/>
    <property type="match status" value="1"/>
</dbReference>
<dbReference type="Proteomes" id="UP001055439">
    <property type="component" value="Chromosome 10"/>
</dbReference>
<dbReference type="InterPro" id="IPR036426">
    <property type="entry name" value="Bulb-type_lectin_dom_sf"/>
</dbReference>
<evidence type="ECO:0000256" key="9">
    <source>
        <dbReference type="ARBA" id="ARBA00022840"/>
    </source>
</evidence>
<evidence type="ECO:0000256" key="15">
    <source>
        <dbReference type="PROSITE-ProRule" id="PRU00076"/>
    </source>
</evidence>
<dbReference type="GO" id="GO:0005524">
    <property type="term" value="F:ATP binding"/>
    <property type="evidence" value="ECO:0007669"/>
    <property type="project" value="UniProtKB-KW"/>
</dbReference>
<dbReference type="GO" id="GO:0051707">
    <property type="term" value="P:response to other organism"/>
    <property type="evidence" value="ECO:0007669"/>
    <property type="project" value="UniProtKB-ARBA"/>
</dbReference>
<feature type="chain" id="PRO_5039184510" description="Receptor-like serine/threonine-protein kinase" evidence="18">
    <location>
        <begin position="27"/>
        <end position="860"/>
    </location>
</feature>
<dbReference type="InterPro" id="IPR000742">
    <property type="entry name" value="EGF"/>
</dbReference>
<protein>
    <recommendedName>
        <fullName evidence="14">Receptor-like serine/threonine-protein kinase</fullName>
        <ecNumber evidence="14">2.7.11.1</ecNumber>
    </recommendedName>
</protein>
<reference evidence="23" key="1">
    <citation type="submission" date="2022-05" db="EMBL/GenBank/DDBJ databases">
        <title>The Musa troglodytarum L. genome provides insights into the mechanism of non-climacteric behaviour and enrichment of carotenoids.</title>
        <authorList>
            <person name="Wang J."/>
        </authorList>
    </citation>
    <scope>NUCLEOTIDE SEQUENCE</scope>
    <source>
        <tissue evidence="23">Leaf</tissue>
    </source>
</reference>
<comment type="caution">
    <text evidence="15">Lacks conserved residue(s) required for the propagation of feature annotation.</text>
</comment>
<feature type="signal peptide" evidence="18">
    <location>
        <begin position="1"/>
        <end position="26"/>
    </location>
</feature>
<dbReference type="AlphaFoldDB" id="A0A9E7JGT3"/>
<evidence type="ECO:0000256" key="11">
    <source>
        <dbReference type="ARBA" id="ARBA00023180"/>
    </source>
</evidence>
<evidence type="ECO:0000256" key="6">
    <source>
        <dbReference type="ARBA" id="ARBA00022729"/>
    </source>
</evidence>
<dbReference type="GO" id="GO:0005886">
    <property type="term" value="C:plasma membrane"/>
    <property type="evidence" value="ECO:0007669"/>
    <property type="project" value="UniProtKB-SubCell"/>
</dbReference>
<keyword evidence="11" id="KW-0325">Glycoprotein</keyword>
<evidence type="ECO:0000256" key="7">
    <source>
        <dbReference type="ARBA" id="ARBA00022741"/>
    </source>
</evidence>
<feature type="domain" description="Protein kinase" evidence="19">
    <location>
        <begin position="521"/>
        <end position="829"/>
    </location>
</feature>
<dbReference type="InterPro" id="IPR000858">
    <property type="entry name" value="S_locus_glycoprot_dom"/>
</dbReference>
<keyword evidence="17" id="KW-0472">Membrane</keyword>
<comment type="subcellular location">
    <subcellularLocation>
        <location evidence="1">Cell membrane</location>
        <topology evidence="1">Single-pass type I membrane protein</topology>
    </subcellularLocation>
</comment>
<dbReference type="Gene3D" id="3.30.200.20">
    <property type="entry name" value="Phosphorylase Kinase, domain 1"/>
    <property type="match status" value="1"/>
</dbReference>
<organism evidence="23 24">
    <name type="scientific">Musa troglodytarum</name>
    <name type="common">fe'i banana</name>
    <dbReference type="NCBI Taxonomy" id="320322"/>
    <lineage>
        <taxon>Eukaryota</taxon>
        <taxon>Viridiplantae</taxon>
        <taxon>Streptophyta</taxon>
        <taxon>Embryophyta</taxon>
        <taxon>Tracheophyta</taxon>
        <taxon>Spermatophyta</taxon>
        <taxon>Magnoliopsida</taxon>
        <taxon>Liliopsida</taxon>
        <taxon>Zingiberales</taxon>
        <taxon>Musaceae</taxon>
        <taxon>Musa</taxon>
    </lineage>
</organism>
<dbReference type="SUPFAM" id="SSF57414">
    <property type="entry name" value="Hairpin loop containing domain-like"/>
    <property type="match status" value="1"/>
</dbReference>
<keyword evidence="2" id="KW-1003">Cell membrane</keyword>
<evidence type="ECO:0000256" key="18">
    <source>
        <dbReference type="SAM" id="SignalP"/>
    </source>
</evidence>
<evidence type="ECO:0000259" key="22">
    <source>
        <dbReference type="PROSITE" id="PS50948"/>
    </source>
</evidence>
<evidence type="ECO:0000256" key="1">
    <source>
        <dbReference type="ARBA" id="ARBA00004251"/>
    </source>
</evidence>
<keyword evidence="5 14" id="KW-0808">Transferase</keyword>
<dbReference type="GO" id="GO:0048544">
    <property type="term" value="P:recognition of pollen"/>
    <property type="evidence" value="ECO:0007669"/>
    <property type="project" value="InterPro"/>
</dbReference>
<keyword evidence="10" id="KW-1015">Disulfide bond</keyword>
<dbReference type="Pfam" id="PF08276">
    <property type="entry name" value="PAN_2"/>
    <property type="match status" value="1"/>
</dbReference>
<dbReference type="OrthoDB" id="1910371at2759"/>
<keyword evidence="17" id="KW-1133">Transmembrane helix</keyword>
<dbReference type="Pfam" id="PF07714">
    <property type="entry name" value="PK_Tyr_Ser-Thr"/>
    <property type="match status" value="1"/>
</dbReference>
<dbReference type="InterPro" id="IPR000719">
    <property type="entry name" value="Prot_kinase_dom"/>
</dbReference>
<dbReference type="PANTHER" id="PTHR27002">
    <property type="entry name" value="RECEPTOR-LIKE SERINE/THREONINE-PROTEIN KINASE SD1-8"/>
    <property type="match status" value="1"/>
</dbReference>
<dbReference type="InterPro" id="IPR003609">
    <property type="entry name" value="Pan_app"/>
</dbReference>
<keyword evidence="24" id="KW-1185">Reference proteome</keyword>
<dbReference type="InterPro" id="IPR024171">
    <property type="entry name" value="SRK-like_kinase"/>
</dbReference>
<dbReference type="FunFam" id="1.10.510.10:FF:000060">
    <property type="entry name" value="G-type lectin S-receptor-like serine/threonine-protein kinase"/>
    <property type="match status" value="1"/>
</dbReference>
<evidence type="ECO:0000313" key="24">
    <source>
        <dbReference type="Proteomes" id="UP001055439"/>
    </source>
</evidence>
<keyword evidence="3 14" id="KW-0723">Serine/threonine-protein kinase</keyword>
<keyword evidence="9 14" id="KW-0067">ATP-binding</keyword>
<keyword evidence="8 14" id="KW-0418">Kinase</keyword>
<sequence length="860" mass="95158">MGSRCMGFAVLLLSLLLGSPASLSYAKDALELDGFIEDGETLISAGEIFELGFFSPGSSKNRYVGIWYYNFSTDTVLWVANREAPVPDKSGRLAVGGDGNLVVLNGSRSVLWSSNVSLSSNASAVQLLDHGNLVLNNTGRVAWQSFDHPTDTYLPGMKVGLDLTTNVNQYITSWKSSDDPAPGNYSMGIDPNRSTQIFVWEGTKPRWRSGRWNEQVFIGIPNMVATYIYGFKLSNFAEEKKMYFYYTAFNSSHRYVLTWEGIEKHLIWKDDTKFWSTYWEEPMTDCELYNKCGNHGSCTDENTPICSCLKGYVPAVEAEWSSGNWTSGCVRRTPLQCERNSSGGAGSVQADGFWKMEGVKLPDLSDWASGVVDEDGCQAACLGNCSCRAYAYVSGIGCLVWGVDLVDIHIFSSGGNDMYLRLAASELDTKKKKKSFVILIVVLAVVLSLGCIYLFFKCKKRIRAFYRRRGGLGIVSVDPNRDRDRAEGGMSFRVPDESKDPKCQELPLFSFDSIVASTSNFALANLLGEGGFGPVYKGTLPGGQEVALKRLSRSSGQGENEFKNEVILMAKLQHRNLVRLLGCCIHGEERILVYEYMPNRSLNAFLFDPGKRGLLGWKTRYDIIEGIARGLLYLHRDSRLRIIHRDLKAGNILLDKDMNPKISDFGMARIFGNDDNETNTKRVVGTYGYMSPEYAMQGVFSVKSDVYSFGVLLLEIVSGRKNSSFAHQDSSLSLLPCVSRAVIDLSSRLALLTRGILLQAWKLWNEDNVMEFVDPAIRASCSPRQASRCVNVGLLCVQDRPNDRPTMSSVVIMLESGTAAYPQPRQPTFSAERSPSDTESSTFGLGGASATNSITLLTAR</sequence>
<feature type="compositionally biased region" description="Polar residues" evidence="16">
    <location>
        <begin position="826"/>
        <end position="847"/>
    </location>
</feature>
<dbReference type="CDD" id="cd01098">
    <property type="entry name" value="PAN_AP_plant"/>
    <property type="match status" value="1"/>
</dbReference>
<gene>
    <name evidence="23" type="ORF">MUK42_20519</name>
</gene>
<dbReference type="SMART" id="SM00108">
    <property type="entry name" value="B_lectin"/>
    <property type="match status" value="1"/>
</dbReference>
<dbReference type="InterPro" id="IPR001245">
    <property type="entry name" value="Ser-Thr/Tyr_kinase_cat_dom"/>
</dbReference>
<dbReference type="FunFam" id="2.90.10.10:FF:000005">
    <property type="entry name" value="G-type lectin S-receptor-like serine/threonine-protein kinase"/>
    <property type="match status" value="1"/>
</dbReference>
<feature type="domain" description="Apple" evidence="22">
    <location>
        <begin position="337"/>
        <end position="423"/>
    </location>
</feature>
<dbReference type="PROSITE" id="PS50927">
    <property type="entry name" value="BULB_LECTIN"/>
    <property type="match status" value="1"/>
</dbReference>
<dbReference type="InterPro" id="IPR011009">
    <property type="entry name" value="Kinase-like_dom_sf"/>
</dbReference>
<dbReference type="EMBL" id="CP097503">
    <property type="protein sequence ID" value="URD80309.1"/>
    <property type="molecule type" value="Genomic_DNA"/>
</dbReference>
<dbReference type="PROSITE" id="PS50026">
    <property type="entry name" value="EGF_3"/>
    <property type="match status" value="1"/>
</dbReference>
<feature type="domain" description="Bulb-type lectin" evidence="21">
    <location>
        <begin position="27"/>
        <end position="148"/>
    </location>
</feature>
<dbReference type="PIRSF" id="PIRSF000641">
    <property type="entry name" value="SRK"/>
    <property type="match status" value="1"/>
</dbReference>
<evidence type="ECO:0000256" key="8">
    <source>
        <dbReference type="ARBA" id="ARBA00022777"/>
    </source>
</evidence>
<comment type="catalytic activity">
    <reaction evidence="12 14">
        <text>L-threonyl-[protein] + ATP = O-phospho-L-threonyl-[protein] + ADP + H(+)</text>
        <dbReference type="Rhea" id="RHEA:46608"/>
        <dbReference type="Rhea" id="RHEA-COMP:11060"/>
        <dbReference type="Rhea" id="RHEA-COMP:11605"/>
        <dbReference type="ChEBI" id="CHEBI:15378"/>
        <dbReference type="ChEBI" id="CHEBI:30013"/>
        <dbReference type="ChEBI" id="CHEBI:30616"/>
        <dbReference type="ChEBI" id="CHEBI:61977"/>
        <dbReference type="ChEBI" id="CHEBI:456216"/>
        <dbReference type="EC" id="2.7.11.1"/>
    </reaction>
</comment>
<feature type="domain" description="EGF-like" evidence="20">
    <location>
        <begin position="282"/>
        <end position="319"/>
    </location>
</feature>
<keyword evidence="6 18" id="KW-0732">Signal</keyword>
<evidence type="ECO:0000256" key="4">
    <source>
        <dbReference type="ARBA" id="ARBA00022536"/>
    </source>
</evidence>
<dbReference type="Gene3D" id="2.90.10.30">
    <property type="match status" value="1"/>
</dbReference>
<evidence type="ECO:0000256" key="14">
    <source>
        <dbReference type="PIRNR" id="PIRNR000641"/>
    </source>
</evidence>
<dbReference type="Pfam" id="PF01453">
    <property type="entry name" value="B_lectin"/>
    <property type="match status" value="1"/>
</dbReference>
<evidence type="ECO:0000256" key="12">
    <source>
        <dbReference type="ARBA" id="ARBA00047899"/>
    </source>
</evidence>
<dbReference type="PROSITE" id="PS50011">
    <property type="entry name" value="PROTEIN_KINASE_DOM"/>
    <property type="match status" value="1"/>
</dbReference>
<evidence type="ECO:0000259" key="21">
    <source>
        <dbReference type="PROSITE" id="PS50927"/>
    </source>
</evidence>
<accession>A0A9E7JGT3</accession>
<proteinExistence type="inferred from homology"/>
<dbReference type="SUPFAM" id="SSF56112">
    <property type="entry name" value="Protein kinase-like (PK-like)"/>
    <property type="match status" value="1"/>
</dbReference>
<evidence type="ECO:0000256" key="3">
    <source>
        <dbReference type="ARBA" id="ARBA00022527"/>
    </source>
</evidence>
<evidence type="ECO:0000256" key="17">
    <source>
        <dbReference type="SAM" id="Phobius"/>
    </source>
</evidence>
<name>A0A9E7JGT3_9LILI</name>
<comment type="similarity">
    <text evidence="14">Belongs to the protein kinase superfamily. Ser/Thr protein kinase family.</text>
</comment>
<evidence type="ECO:0000256" key="16">
    <source>
        <dbReference type="SAM" id="MobiDB-lite"/>
    </source>
</evidence>
<dbReference type="Pfam" id="PF00954">
    <property type="entry name" value="S_locus_glycop"/>
    <property type="match status" value="1"/>
</dbReference>
<comment type="catalytic activity">
    <reaction evidence="13 14">
        <text>L-seryl-[protein] + ATP = O-phospho-L-seryl-[protein] + ADP + H(+)</text>
        <dbReference type="Rhea" id="RHEA:17989"/>
        <dbReference type="Rhea" id="RHEA-COMP:9863"/>
        <dbReference type="Rhea" id="RHEA-COMP:11604"/>
        <dbReference type="ChEBI" id="CHEBI:15378"/>
        <dbReference type="ChEBI" id="CHEBI:29999"/>
        <dbReference type="ChEBI" id="CHEBI:30616"/>
        <dbReference type="ChEBI" id="CHEBI:83421"/>
        <dbReference type="ChEBI" id="CHEBI:456216"/>
        <dbReference type="EC" id="2.7.11.1"/>
    </reaction>
</comment>
<dbReference type="CDD" id="cd00054">
    <property type="entry name" value="EGF_CA"/>
    <property type="match status" value="1"/>
</dbReference>
<dbReference type="SMART" id="SM00473">
    <property type="entry name" value="PAN_AP"/>
    <property type="match status" value="1"/>
</dbReference>
<evidence type="ECO:0000256" key="13">
    <source>
        <dbReference type="ARBA" id="ARBA00048679"/>
    </source>
</evidence>
<dbReference type="InterPro" id="IPR008271">
    <property type="entry name" value="Ser/Thr_kinase_AS"/>
</dbReference>
<dbReference type="EC" id="2.7.11.1" evidence="14"/>
<dbReference type="PROSITE" id="PS50948">
    <property type="entry name" value="PAN"/>
    <property type="match status" value="1"/>
</dbReference>
<keyword evidence="17" id="KW-0812">Transmembrane</keyword>
<evidence type="ECO:0000259" key="19">
    <source>
        <dbReference type="PROSITE" id="PS50011"/>
    </source>
</evidence>
<dbReference type="InterPro" id="IPR001480">
    <property type="entry name" value="Bulb-type_lectin_dom"/>
</dbReference>
<evidence type="ECO:0000256" key="2">
    <source>
        <dbReference type="ARBA" id="ARBA00022475"/>
    </source>
</evidence>
<dbReference type="SUPFAM" id="SSF51110">
    <property type="entry name" value="alpha-D-mannose-specific plant lectins"/>
    <property type="match status" value="1"/>
</dbReference>
<evidence type="ECO:0000256" key="5">
    <source>
        <dbReference type="ARBA" id="ARBA00022679"/>
    </source>
</evidence>
<dbReference type="GO" id="GO:0004674">
    <property type="term" value="F:protein serine/threonine kinase activity"/>
    <property type="evidence" value="ECO:0007669"/>
    <property type="project" value="UniProtKB-KW"/>
</dbReference>
<dbReference type="Gene3D" id="1.10.510.10">
    <property type="entry name" value="Transferase(Phosphotransferase) domain 1"/>
    <property type="match status" value="1"/>
</dbReference>
<dbReference type="CDD" id="cd14066">
    <property type="entry name" value="STKc_IRAK"/>
    <property type="match status" value="1"/>
</dbReference>
<keyword evidence="7 14" id="KW-0547">Nucleotide-binding</keyword>
<evidence type="ECO:0000313" key="23">
    <source>
        <dbReference type="EMBL" id="URD80309.1"/>
    </source>
</evidence>
<feature type="region of interest" description="Disordered" evidence="16">
    <location>
        <begin position="821"/>
        <end position="847"/>
    </location>
</feature>
<dbReference type="CDD" id="cd00028">
    <property type="entry name" value="B_lectin"/>
    <property type="match status" value="1"/>
</dbReference>
<keyword evidence="4 15" id="KW-0245">EGF-like domain</keyword>